<feature type="region of interest" description="Disordered" evidence="1">
    <location>
        <begin position="13"/>
        <end position="39"/>
    </location>
</feature>
<comment type="caution">
    <text evidence="2">The sequence shown here is derived from an EMBL/GenBank/DDBJ whole genome shotgun (WGS) entry which is preliminary data.</text>
</comment>
<gene>
    <name evidence="2" type="ORF">AVEN_47955_1</name>
</gene>
<dbReference type="Proteomes" id="UP000499080">
    <property type="component" value="Unassembled WGS sequence"/>
</dbReference>
<evidence type="ECO:0000313" key="2">
    <source>
        <dbReference type="EMBL" id="GBM18569.1"/>
    </source>
</evidence>
<feature type="region of interest" description="Disordered" evidence="1">
    <location>
        <begin position="106"/>
        <end position="170"/>
    </location>
</feature>
<sequence length="170" mass="18864">MISLVKVTSWFKGNSSKKSPEKTQPPTVNSPDDEEISTNPIKCEEVSLDNSCYPPSVRTPPSLPSSPNMFEDMHKRAVAFFALPPLPEGYDDVFDNVVRSAAVCKRMSEDEDDSKEDSEPVRLPRSSPRKSGKWVPAKLRMANESFPEGSTHATSKPIPIACPTRKLPLY</sequence>
<protein>
    <submittedName>
        <fullName evidence="2">Uncharacterized protein</fullName>
    </submittedName>
</protein>
<keyword evidence="3" id="KW-1185">Reference proteome</keyword>
<evidence type="ECO:0000256" key="1">
    <source>
        <dbReference type="SAM" id="MobiDB-lite"/>
    </source>
</evidence>
<dbReference type="AlphaFoldDB" id="A0A4Y2DQX7"/>
<feature type="compositionally biased region" description="Polar residues" evidence="1">
    <location>
        <begin position="13"/>
        <end position="30"/>
    </location>
</feature>
<organism evidence="2 3">
    <name type="scientific">Araneus ventricosus</name>
    <name type="common">Orbweaver spider</name>
    <name type="synonym">Epeira ventricosa</name>
    <dbReference type="NCBI Taxonomy" id="182803"/>
    <lineage>
        <taxon>Eukaryota</taxon>
        <taxon>Metazoa</taxon>
        <taxon>Ecdysozoa</taxon>
        <taxon>Arthropoda</taxon>
        <taxon>Chelicerata</taxon>
        <taxon>Arachnida</taxon>
        <taxon>Araneae</taxon>
        <taxon>Araneomorphae</taxon>
        <taxon>Entelegynae</taxon>
        <taxon>Araneoidea</taxon>
        <taxon>Araneidae</taxon>
        <taxon>Araneus</taxon>
    </lineage>
</organism>
<name>A0A4Y2DQX7_ARAVE</name>
<proteinExistence type="predicted"/>
<dbReference type="EMBL" id="BGPR01000406">
    <property type="protein sequence ID" value="GBM18569.1"/>
    <property type="molecule type" value="Genomic_DNA"/>
</dbReference>
<reference evidence="2 3" key="1">
    <citation type="journal article" date="2019" name="Sci. Rep.">
        <title>Orb-weaving spider Araneus ventricosus genome elucidates the spidroin gene catalogue.</title>
        <authorList>
            <person name="Kono N."/>
            <person name="Nakamura H."/>
            <person name="Ohtoshi R."/>
            <person name="Moran D.A.P."/>
            <person name="Shinohara A."/>
            <person name="Yoshida Y."/>
            <person name="Fujiwara M."/>
            <person name="Mori M."/>
            <person name="Tomita M."/>
            <person name="Arakawa K."/>
        </authorList>
    </citation>
    <scope>NUCLEOTIDE SEQUENCE [LARGE SCALE GENOMIC DNA]</scope>
</reference>
<evidence type="ECO:0000313" key="3">
    <source>
        <dbReference type="Proteomes" id="UP000499080"/>
    </source>
</evidence>
<accession>A0A4Y2DQX7</accession>